<name>A0A8J7LDC3_9NOST</name>
<dbReference type="GO" id="GO:0016740">
    <property type="term" value="F:transferase activity"/>
    <property type="evidence" value="ECO:0007669"/>
    <property type="project" value="UniProtKB-KW"/>
</dbReference>
<feature type="domain" description="Polysaccharide pyruvyl transferase" evidence="1">
    <location>
        <begin position="20"/>
        <end position="297"/>
    </location>
</feature>
<organism evidence="2 3">
    <name type="scientific">Dendronalium phyllosphericum CENA369</name>
    <dbReference type="NCBI Taxonomy" id="1725256"/>
    <lineage>
        <taxon>Bacteria</taxon>
        <taxon>Bacillati</taxon>
        <taxon>Cyanobacteriota</taxon>
        <taxon>Cyanophyceae</taxon>
        <taxon>Nostocales</taxon>
        <taxon>Nostocaceae</taxon>
        <taxon>Dendronalium</taxon>
        <taxon>Dendronalium phyllosphericum</taxon>
    </lineage>
</organism>
<dbReference type="Proteomes" id="UP000662314">
    <property type="component" value="Unassembled WGS sequence"/>
</dbReference>
<accession>A0A8J7LDC3</accession>
<dbReference type="RefSeq" id="WP_214430351.1">
    <property type="nucleotide sequence ID" value="NZ_CAWPUQ010000001.1"/>
</dbReference>
<evidence type="ECO:0000259" key="1">
    <source>
        <dbReference type="Pfam" id="PF04230"/>
    </source>
</evidence>
<comment type="caution">
    <text evidence="2">The sequence shown here is derived from an EMBL/GenBank/DDBJ whole genome shotgun (WGS) entry which is preliminary data.</text>
</comment>
<dbReference type="AlphaFoldDB" id="A0A8J7LDC3"/>
<evidence type="ECO:0000313" key="3">
    <source>
        <dbReference type="Proteomes" id="UP000662314"/>
    </source>
</evidence>
<sequence length="350" mass="39981">MKICLFDPGLENNSGTPSANLGDLIIQEAVDREIKSLFGDFELIRIATHTFPDQKHIDIARKSPLILVGGTNLLHWRMKEYRQWAILLKQKIQINRAVLFGVGWRKYEELSPDFYTKISLKAVLSNRLFHSVRDNYTRTQLQNAGIKNVINTGCPTMWPIKDIKSHEIPQEKAGNVLIMFTDYSKEPDLDKKLLELALSKYKKIFIWPQGRGDLDYICSLLSVTGLSAILLNNNAINNITNLISDTNFSVIILEHSIDAFKNFLISQVQFDYIGTRLHGGIKCLLSKKRSLIIAIDNRAKEIGRETRLPTVSRSDLDYMSKWIDGPSTTNITLDINPINTWKSQFKQFIN</sequence>
<dbReference type="EMBL" id="JAECZA010000001">
    <property type="protein sequence ID" value="MBH8571519.1"/>
    <property type="molecule type" value="Genomic_DNA"/>
</dbReference>
<proteinExistence type="predicted"/>
<reference evidence="2 3" key="1">
    <citation type="journal article" date="2021" name="Int. J. Syst. Evol. Microbiol.">
        <title>Amazonocrinis nigriterrae gen. nov., sp. nov., Atlanticothrix silvestris gen. nov., sp. nov. and Dendronalium phyllosphericum gen. nov., sp. nov., nostocacean cyanobacteria from Brazilian environments.</title>
        <authorList>
            <person name="Alvarenga D.O."/>
            <person name="Andreote A.P.D."/>
            <person name="Branco L.H.Z."/>
            <person name="Delbaje E."/>
            <person name="Cruz R.B."/>
            <person name="Varani A.M."/>
            <person name="Fiore M.F."/>
        </authorList>
    </citation>
    <scope>NUCLEOTIDE SEQUENCE [LARGE SCALE GENOMIC DNA]</scope>
    <source>
        <strain evidence="2 3">CENA369</strain>
    </source>
</reference>
<dbReference type="Pfam" id="PF04230">
    <property type="entry name" value="PS_pyruv_trans"/>
    <property type="match status" value="1"/>
</dbReference>
<keyword evidence="3" id="KW-1185">Reference proteome</keyword>
<evidence type="ECO:0000313" key="2">
    <source>
        <dbReference type="EMBL" id="MBH8571519.1"/>
    </source>
</evidence>
<keyword evidence="2" id="KW-0808">Transferase</keyword>
<protein>
    <submittedName>
        <fullName evidence="2">Polysaccharide pyruvyl transferase family protein</fullName>
    </submittedName>
</protein>
<gene>
    <name evidence="2" type="ORF">I8752_00455</name>
</gene>
<dbReference type="InterPro" id="IPR007345">
    <property type="entry name" value="Polysacch_pyruvyl_Trfase"/>
</dbReference>